<evidence type="ECO:0000313" key="1">
    <source>
        <dbReference type="EMBL" id="ONI19290.1"/>
    </source>
</evidence>
<dbReference type="Proteomes" id="UP000006882">
    <property type="component" value="Chromosome G3"/>
</dbReference>
<gene>
    <name evidence="1" type="ORF">PRUPE_3G269800</name>
</gene>
<protein>
    <submittedName>
        <fullName evidence="1">Uncharacterized protein</fullName>
    </submittedName>
</protein>
<proteinExistence type="predicted"/>
<dbReference type="HOGENOM" id="CLU_2692431_0_0_1"/>
<organism evidence="1 2">
    <name type="scientific">Prunus persica</name>
    <name type="common">Peach</name>
    <name type="synonym">Amygdalus persica</name>
    <dbReference type="NCBI Taxonomy" id="3760"/>
    <lineage>
        <taxon>Eukaryota</taxon>
        <taxon>Viridiplantae</taxon>
        <taxon>Streptophyta</taxon>
        <taxon>Embryophyta</taxon>
        <taxon>Tracheophyta</taxon>
        <taxon>Spermatophyta</taxon>
        <taxon>Magnoliopsida</taxon>
        <taxon>eudicotyledons</taxon>
        <taxon>Gunneridae</taxon>
        <taxon>Pentapetalae</taxon>
        <taxon>rosids</taxon>
        <taxon>fabids</taxon>
        <taxon>Rosales</taxon>
        <taxon>Rosaceae</taxon>
        <taxon>Amygdaloideae</taxon>
        <taxon>Amygdaleae</taxon>
        <taxon>Prunus</taxon>
    </lineage>
</organism>
<dbReference type="Gramene" id="ONI19290">
    <property type="protein sequence ID" value="ONI19290"/>
    <property type="gene ID" value="PRUPE_3G269800"/>
</dbReference>
<name>M5X4G5_PRUPE</name>
<keyword evidence="2" id="KW-1185">Reference proteome</keyword>
<sequence length="74" mass="8355">MGFGNRNKRTFLGCFDGFEDPVNWEIVGLGIFLLVHAFILVTRETETKTESVETHINEAESSKLRKPSWGIGLN</sequence>
<evidence type="ECO:0000313" key="2">
    <source>
        <dbReference type="Proteomes" id="UP000006882"/>
    </source>
</evidence>
<dbReference type="EMBL" id="CM007653">
    <property type="protein sequence ID" value="ONI19290.1"/>
    <property type="molecule type" value="Genomic_DNA"/>
</dbReference>
<accession>M5X4G5</accession>
<reference evidence="1 2" key="1">
    <citation type="journal article" date="2013" name="Nat. Genet.">
        <title>The high-quality draft genome of peach (Prunus persica) identifies unique patterns of genetic diversity, domestication and genome evolution.</title>
        <authorList>
            <consortium name="International Peach Genome Initiative"/>
            <person name="Verde I."/>
            <person name="Abbott A.G."/>
            <person name="Scalabrin S."/>
            <person name="Jung S."/>
            <person name="Shu S."/>
            <person name="Marroni F."/>
            <person name="Zhebentyayeva T."/>
            <person name="Dettori M.T."/>
            <person name="Grimwood J."/>
            <person name="Cattonaro F."/>
            <person name="Zuccolo A."/>
            <person name="Rossini L."/>
            <person name="Jenkins J."/>
            <person name="Vendramin E."/>
            <person name="Meisel L.A."/>
            <person name="Decroocq V."/>
            <person name="Sosinski B."/>
            <person name="Prochnik S."/>
            <person name="Mitros T."/>
            <person name="Policriti A."/>
            <person name="Cipriani G."/>
            <person name="Dondini L."/>
            <person name="Ficklin S."/>
            <person name="Goodstein D.M."/>
            <person name="Xuan P."/>
            <person name="Del Fabbro C."/>
            <person name="Aramini V."/>
            <person name="Copetti D."/>
            <person name="Gonzalez S."/>
            <person name="Horner D.S."/>
            <person name="Falchi R."/>
            <person name="Lucas S."/>
            <person name="Mica E."/>
            <person name="Maldonado J."/>
            <person name="Lazzari B."/>
            <person name="Bielenberg D."/>
            <person name="Pirona R."/>
            <person name="Miculan M."/>
            <person name="Barakat A."/>
            <person name="Testolin R."/>
            <person name="Stella A."/>
            <person name="Tartarini S."/>
            <person name="Tonutti P."/>
            <person name="Arus P."/>
            <person name="Orellana A."/>
            <person name="Wells C."/>
            <person name="Main D."/>
            <person name="Vizzotto G."/>
            <person name="Silva H."/>
            <person name="Salamini F."/>
            <person name="Schmutz J."/>
            <person name="Morgante M."/>
            <person name="Rokhsar D.S."/>
        </authorList>
    </citation>
    <scope>NUCLEOTIDE SEQUENCE [LARGE SCALE GENOMIC DNA]</scope>
    <source>
        <strain evidence="2">cv. Nemared</strain>
    </source>
</reference>
<dbReference type="AlphaFoldDB" id="M5X4G5"/>